<evidence type="ECO:0000313" key="3">
    <source>
        <dbReference type="Proteomes" id="UP000192511"/>
    </source>
</evidence>
<dbReference type="GeneID" id="98064627"/>
<dbReference type="EMBL" id="NBTX02000004">
    <property type="protein sequence ID" value="PNL60258.1"/>
    <property type="molecule type" value="Genomic_DNA"/>
</dbReference>
<evidence type="ECO:0000256" key="1">
    <source>
        <dbReference type="SAM" id="Coils"/>
    </source>
</evidence>
<protein>
    <submittedName>
        <fullName evidence="2">Uncharacterized protein</fullName>
    </submittedName>
</protein>
<gene>
    <name evidence="2" type="ORF">A6J39_002990</name>
</gene>
<keyword evidence="1" id="KW-0175">Coiled coil</keyword>
<keyword evidence="3" id="KW-1185">Reference proteome</keyword>
<accession>A0AAX0WQU6</accession>
<sequence>MRLKVEIEAELAKARERLKTLEKEFADNDDRGLDRFMFLTSINQLLNGANKTVEDLEKELEQFSESRSTPNMAS</sequence>
<proteinExistence type="predicted"/>
<feature type="coiled-coil region" evidence="1">
    <location>
        <begin position="4"/>
        <end position="66"/>
    </location>
</feature>
<dbReference type="AlphaFoldDB" id="A0AAX0WQU6"/>
<comment type="caution">
    <text evidence="2">The sequence shown here is derived from an EMBL/GenBank/DDBJ whole genome shotgun (WGS) entry which is preliminary data.</text>
</comment>
<dbReference type="Proteomes" id="UP000192511">
    <property type="component" value="Unassembled WGS sequence"/>
</dbReference>
<evidence type="ECO:0000313" key="2">
    <source>
        <dbReference type="EMBL" id="PNL60258.1"/>
    </source>
</evidence>
<name>A0AAX0WQU6_9GAMM</name>
<organism evidence="2 3">
    <name type="scientific">Legionella anisa</name>
    <dbReference type="NCBI Taxonomy" id="28082"/>
    <lineage>
        <taxon>Bacteria</taxon>
        <taxon>Pseudomonadati</taxon>
        <taxon>Pseudomonadota</taxon>
        <taxon>Gammaproteobacteria</taxon>
        <taxon>Legionellales</taxon>
        <taxon>Legionellaceae</taxon>
        <taxon>Legionella</taxon>
    </lineage>
</organism>
<reference evidence="2" key="1">
    <citation type="submission" date="2017-12" db="EMBL/GenBank/DDBJ databases">
        <title>FDA dAtabase for Regulatory Grade micrObial Sequences (FDA-ARGOS): Supporting development and validation of Infectious Disease Dx tests.</title>
        <authorList>
            <person name="Kerrigan L."/>
            <person name="Tallon L.J."/>
            <person name="Sadzewicz L."/>
            <person name="Sengamalay N."/>
            <person name="Ott S."/>
            <person name="Godinez A."/>
            <person name="Nagaraj S."/>
            <person name="Vavikolanu K."/>
            <person name="Vyas G."/>
            <person name="Nadendla S."/>
            <person name="Aluvathingal J."/>
            <person name="Sichtig H."/>
        </authorList>
    </citation>
    <scope>NUCLEOTIDE SEQUENCE [LARGE SCALE GENOMIC DNA]</scope>
    <source>
        <strain evidence="2">FDAARGOS_200</strain>
    </source>
</reference>
<dbReference type="RefSeq" id="WP_019234002.1">
    <property type="nucleotide sequence ID" value="NZ_CAAAHR010000024.1"/>
</dbReference>